<dbReference type="Gene3D" id="3.40.50.280">
    <property type="entry name" value="Cobalamin-binding domain"/>
    <property type="match status" value="1"/>
</dbReference>
<reference evidence="7" key="1">
    <citation type="book" date="2010" name="EXTREMOPHILES" publisher="0:0-0">
        <title>Complete genome sequences of ten hyperthermophilic archaea reveal their metabolic capabilities and possible ecological roles.</title>
        <editorList>
            <person name="?"/>
        </editorList>
        <authorList>
            <person name="Ravin N.V."/>
            <person name="Mardanov A.V."/>
            <person name="Bonch-Osmolovskaya E.A."/>
            <person name="Skryabin K.G."/>
        </authorList>
    </citation>
    <scope>NUCLEOTIDE SEQUENCE [LARGE SCALE GENOMIC DNA]</scope>
    <source>
        <strain evidence="7">1505</strain>
    </source>
</reference>
<dbReference type="SUPFAM" id="SSF47644">
    <property type="entry name" value="Methionine synthase domain"/>
    <property type="match status" value="1"/>
</dbReference>
<dbReference type="GO" id="GO:0046872">
    <property type="term" value="F:metal ion binding"/>
    <property type="evidence" value="ECO:0007669"/>
    <property type="project" value="UniProtKB-KW"/>
</dbReference>
<dbReference type="GO" id="GO:0005829">
    <property type="term" value="C:cytosol"/>
    <property type="evidence" value="ECO:0007669"/>
    <property type="project" value="TreeGrafter"/>
</dbReference>
<sequence>MSDASEGLYRAIVDGDDKLASDATQKLLKEGLSPREIISNILVPAMRRVGELYEKGEYFIPELVASAEAFRASMDVLRPHIKGSSDVPVTGVAVFGTVRGDIHELGKNLAAAVFEAEGFQVIDLGVDVPPERFAEAAEKYNADVVGMSALMTTTMLEQRNVIEELKKRGIREKVIVIAGGAPVTEEWVREIGADVWGRDAFESVRIVKEMLAKRRGGAR</sequence>
<dbReference type="InterPro" id="IPR050554">
    <property type="entry name" value="Met_Synthase/Corrinoid"/>
</dbReference>
<evidence type="ECO:0000256" key="3">
    <source>
        <dbReference type="ARBA" id="ARBA00023285"/>
    </source>
</evidence>
<dbReference type="SMART" id="SM01018">
    <property type="entry name" value="B12-binding_2"/>
    <property type="match status" value="1"/>
</dbReference>
<evidence type="ECO:0000259" key="5">
    <source>
        <dbReference type="PROSITE" id="PS51337"/>
    </source>
</evidence>
<dbReference type="Pfam" id="PF02310">
    <property type="entry name" value="B12-binding"/>
    <property type="match status" value="1"/>
</dbReference>
<dbReference type="InterPro" id="IPR036724">
    <property type="entry name" value="Cobalamin-bd_sf"/>
</dbReference>
<keyword evidence="6" id="KW-0489">Methyltransferase</keyword>
<proteinExistence type="inferred from homology"/>
<dbReference type="STRING" id="697581.TCARB_0766"/>
<dbReference type="AlphaFoldDB" id="A0A3G1A6N5"/>
<dbReference type="EMBL" id="CP007493">
    <property type="protein sequence ID" value="AJB41818.1"/>
    <property type="molecule type" value="Genomic_DNA"/>
</dbReference>
<evidence type="ECO:0000256" key="2">
    <source>
        <dbReference type="ARBA" id="ARBA00022723"/>
    </source>
</evidence>
<dbReference type="EC" id="2.1.1.13" evidence="6"/>
<keyword evidence="6" id="KW-0808">Transferase</keyword>
<dbReference type="InterPro" id="IPR006158">
    <property type="entry name" value="Cobalamin-bd"/>
</dbReference>
<dbReference type="FunFam" id="3.40.50.280:FF:000003">
    <property type="entry name" value="Dimethylamine methyltransferase corrinoid protein"/>
    <property type="match status" value="1"/>
</dbReference>
<name>A0A3G1A6N5_9CREN</name>
<evidence type="ECO:0000256" key="1">
    <source>
        <dbReference type="ARBA" id="ARBA00010854"/>
    </source>
</evidence>
<protein>
    <submittedName>
        <fullName evidence="6">5-methyltetrahydrofolate--homocysteine methyltransferase</fullName>
        <ecNumber evidence="6">2.1.1.13</ecNumber>
    </submittedName>
</protein>
<accession>A0A3G1A6N5</accession>
<comment type="similarity">
    <text evidence="1">Belongs to the methylamine corrinoid protein family.</text>
</comment>
<dbReference type="SUPFAM" id="SSF52242">
    <property type="entry name" value="Cobalamin (vitamin B12)-binding domain"/>
    <property type="match status" value="1"/>
</dbReference>
<dbReference type="PANTHER" id="PTHR45833:SF1">
    <property type="entry name" value="METHIONINE SYNTHASE"/>
    <property type="match status" value="1"/>
</dbReference>
<dbReference type="PROSITE" id="PS51332">
    <property type="entry name" value="B12_BINDING"/>
    <property type="match status" value="1"/>
</dbReference>
<dbReference type="PROSITE" id="PS51337">
    <property type="entry name" value="B12_BINDING_NTER"/>
    <property type="match status" value="1"/>
</dbReference>
<dbReference type="RefSeq" id="WP_052886742.1">
    <property type="nucleotide sequence ID" value="NZ_CP007493.1"/>
</dbReference>
<evidence type="ECO:0000313" key="6">
    <source>
        <dbReference type="EMBL" id="AJB41818.1"/>
    </source>
</evidence>
<gene>
    <name evidence="6" type="ORF">TCARB_0766</name>
</gene>
<dbReference type="Gene3D" id="1.10.1240.10">
    <property type="entry name" value="Methionine synthase domain"/>
    <property type="match status" value="1"/>
</dbReference>
<evidence type="ECO:0000313" key="7">
    <source>
        <dbReference type="Proteomes" id="UP000266720"/>
    </source>
</evidence>
<dbReference type="GeneID" id="25406197"/>
<dbReference type="InterPro" id="IPR003759">
    <property type="entry name" value="Cbl-bd_cap"/>
</dbReference>
<dbReference type="Proteomes" id="UP000266720">
    <property type="component" value="Chromosome"/>
</dbReference>
<dbReference type="GO" id="GO:0046653">
    <property type="term" value="P:tetrahydrofolate metabolic process"/>
    <property type="evidence" value="ECO:0007669"/>
    <property type="project" value="TreeGrafter"/>
</dbReference>
<feature type="domain" description="B12-binding N-terminal" evidence="5">
    <location>
        <begin position="1"/>
        <end position="89"/>
    </location>
</feature>
<dbReference type="InterPro" id="IPR036594">
    <property type="entry name" value="Meth_synthase_dom"/>
</dbReference>
<dbReference type="PANTHER" id="PTHR45833">
    <property type="entry name" value="METHIONINE SYNTHASE"/>
    <property type="match status" value="1"/>
</dbReference>
<organism evidence="6 7">
    <name type="scientific">Thermofilum adornatum 1505</name>
    <dbReference type="NCBI Taxonomy" id="697581"/>
    <lineage>
        <taxon>Archaea</taxon>
        <taxon>Thermoproteota</taxon>
        <taxon>Thermoprotei</taxon>
        <taxon>Thermofilales</taxon>
        <taxon>Thermofilaceae</taxon>
        <taxon>Thermofilum</taxon>
    </lineage>
</organism>
<dbReference type="GO" id="GO:0032259">
    <property type="term" value="P:methylation"/>
    <property type="evidence" value="ECO:0007669"/>
    <property type="project" value="UniProtKB-KW"/>
</dbReference>
<feature type="domain" description="B12-binding" evidence="4">
    <location>
        <begin position="90"/>
        <end position="219"/>
    </location>
</feature>
<keyword evidence="2" id="KW-0479">Metal-binding</keyword>
<dbReference type="Pfam" id="PF02607">
    <property type="entry name" value="B12-binding_2"/>
    <property type="match status" value="1"/>
</dbReference>
<dbReference type="CDD" id="cd02070">
    <property type="entry name" value="corrinoid_protein_B12-BD"/>
    <property type="match status" value="1"/>
</dbReference>
<dbReference type="GO" id="GO:0008705">
    <property type="term" value="F:methionine synthase activity"/>
    <property type="evidence" value="ECO:0007669"/>
    <property type="project" value="UniProtKB-EC"/>
</dbReference>
<dbReference type="GO" id="GO:0031419">
    <property type="term" value="F:cobalamin binding"/>
    <property type="evidence" value="ECO:0007669"/>
    <property type="project" value="InterPro"/>
</dbReference>
<dbReference type="GO" id="GO:0050667">
    <property type="term" value="P:homocysteine metabolic process"/>
    <property type="evidence" value="ECO:0007669"/>
    <property type="project" value="TreeGrafter"/>
</dbReference>
<keyword evidence="3" id="KW-0170">Cobalt</keyword>
<evidence type="ECO:0000259" key="4">
    <source>
        <dbReference type="PROSITE" id="PS51332"/>
    </source>
</evidence>
<dbReference type="KEGG" id="tcb:TCARB_0766"/>